<protein>
    <submittedName>
        <fullName evidence="1">Uncharacterized protein</fullName>
    </submittedName>
</protein>
<organism evidence="1 2">
    <name type="scientific">Aspergillus kawachii</name>
    <name type="common">White koji mold</name>
    <name type="synonym">Aspergillus awamori var. kawachi</name>
    <dbReference type="NCBI Taxonomy" id="1069201"/>
    <lineage>
        <taxon>Eukaryota</taxon>
        <taxon>Fungi</taxon>
        <taxon>Dikarya</taxon>
        <taxon>Ascomycota</taxon>
        <taxon>Pezizomycotina</taxon>
        <taxon>Eurotiomycetes</taxon>
        <taxon>Eurotiomycetidae</taxon>
        <taxon>Eurotiales</taxon>
        <taxon>Aspergillaceae</taxon>
        <taxon>Aspergillus</taxon>
        <taxon>Aspergillus subgen. Circumdati</taxon>
    </lineage>
</organism>
<name>A0A7R8A021_ASPKA</name>
<evidence type="ECO:0000313" key="2">
    <source>
        <dbReference type="Proteomes" id="UP000661280"/>
    </source>
</evidence>
<proteinExistence type="predicted"/>
<sequence length="59" mass="6655">MFNLLLAEGKYVFGSEAWLLMPQCSTGVHKELKSGSEAGWRRYIDGCVGTEPNEERKAY</sequence>
<dbReference type="AlphaFoldDB" id="A0A7R8A021"/>
<gene>
    <name evidence="1" type="ORF">AKAW2_50233A</name>
</gene>
<dbReference type="Proteomes" id="UP000661280">
    <property type="component" value="Chromosome 5"/>
</dbReference>
<reference evidence="1" key="2">
    <citation type="submission" date="2021-02" db="EMBL/GenBank/DDBJ databases">
        <title>Aspergillus luchuensis mut. kawachii IFO 4304 genome sequence.</title>
        <authorList>
            <person name="Mori K."/>
            <person name="Kadooka C."/>
            <person name="Goto M."/>
            <person name="Futagami T."/>
        </authorList>
    </citation>
    <scope>NUCLEOTIDE SEQUENCE</scope>
    <source>
        <strain evidence="1">IFO 4308</strain>
    </source>
</reference>
<dbReference type="EMBL" id="AP024429">
    <property type="protein sequence ID" value="BCR99891.1"/>
    <property type="molecule type" value="Genomic_DNA"/>
</dbReference>
<dbReference type="GeneID" id="64961213"/>
<keyword evidence="2" id="KW-1185">Reference proteome</keyword>
<dbReference type="KEGG" id="aluc:AKAW2_50233A"/>
<evidence type="ECO:0000313" key="1">
    <source>
        <dbReference type="EMBL" id="BCR99891.1"/>
    </source>
</evidence>
<accession>A0A7R8A021</accession>
<dbReference type="OrthoDB" id="2349272at2759"/>
<dbReference type="RefSeq" id="XP_041543654.1">
    <property type="nucleotide sequence ID" value="XM_041690028.1"/>
</dbReference>
<reference evidence="1" key="1">
    <citation type="submission" date="2021-01" db="EMBL/GenBank/DDBJ databases">
        <authorList>
            <consortium name="Aspergillus luchuensis mut. kawachii IFO 4304 genome sequencing consortium"/>
            <person name="Kazuki M."/>
            <person name="Futagami T."/>
        </authorList>
    </citation>
    <scope>NUCLEOTIDE SEQUENCE</scope>
    <source>
        <strain evidence="1">IFO 4308</strain>
    </source>
</reference>